<reference evidence="1 2" key="1">
    <citation type="submission" date="2014-07" db="EMBL/GenBank/DDBJ databases">
        <title>Draft Genome Sequence of Gephyronic Acid Producer, Cystobacter violaceus Strain Cb vi76.</title>
        <authorList>
            <person name="Stevens D.C."/>
            <person name="Young J."/>
            <person name="Carmichael R."/>
            <person name="Tan J."/>
            <person name="Taylor R.E."/>
        </authorList>
    </citation>
    <scope>NUCLEOTIDE SEQUENCE [LARGE SCALE GENOMIC DNA]</scope>
    <source>
        <strain evidence="1 2">Cb vi76</strain>
    </source>
</reference>
<dbReference type="AlphaFoldDB" id="A0A084SJN1"/>
<comment type="caution">
    <text evidence="1">The sequence shown here is derived from an EMBL/GenBank/DDBJ whole genome shotgun (WGS) entry which is preliminary data.</text>
</comment>
<accession>A0A084SJN1</accession>
<evidence type="ECO:0000313" key="2">
    <source>
        <dbReference type="Proteomes" id="UP000028547"/>
    </source>
</evidence>
<organism evidence="1 2">
    <name type="scientific">Archangium violaceum Cb vi76</name>
    <dbReference type="NCBI Taxonomy" id="1406225"/>
    <lineage>
        <taxon>Bacteria</taxon>
        <taxon>Pseudomonadati</taxon>
        <taxon>Myxococcota</taxon>
        <taxon>Myxococcia</taxon>
        <taxon>Myxococcales</taxon>
        <taxon>Cystobacterineae</taxon>
        <taxon>Archangiaceae</taxon>
        <taxon>Archangium</taxon>
    </lineage>
</organism>
<name>A0A084SJN1_9BACT</name>
<dbReference type="EMBL" id="JPMI01000277">
    <property type="protein sequence ID" value="KFA88666.1"/>
    <property type="molecule type" value="Genomic_DNA"/>
</dbReference>
<proteinExistence type="predicted"/>
<protein>
    <submittedName>
        <fullName evidence="1">Uncharacterized protein</fullName>
    </submittedName>
</protein>
<dbReference type="Proteomes" id="UP000028547">
    <property type="component" value="Unassembled WGS sequence"/>
</dbReference>
<sequence length="94" mass="9821">MGGTSRSTLGASPITLSVPIPALTGAANAQTTYAMLDNTQRGIREAAFAKALKWLSERPANGGFLGQKSFEVSGVRGGIRFDIDSFGPSNNFVT</sequence>
<evidence type="ECO:0000313" key="1">
    <source>
        <dbReference type="EMBL" id="KFA88666.1"/>
    </source>
</evidence>
<gene>
    <name evidence="1" type="ORF">Q664_39300</name>
</gene>